<feature type="signal peptide" evidence="2">
    <location>
        <begin position="1"/>
        <end position="18"/>
    </location>
</feature>
<dbReference type="Proteomes" id="UP000030764">
    <property type="component" value="Unassembled WGS sequence"/>
</dbReference>
<dbReference type="AlphaFoldDB" id="A0A085LUQ1"/>
<evidence type="ECO:0000313" key="4">
    <source>
        <dbReference type="Proteomes" id="UP000030764"/>
    </source>
</evidence>
<name>A0A085LUQ1_9BILA</name>
<keyword evidence="4" id="KW-1185">Reference proteome</keyword>
<dbReference type="EMBL" id="KL363286">
    <property type="protein sequence ID" value="KFD48697.1"/>
    <property type="molecule type" value="Genomic_DNA"/>
</dbReference>
<feature type="chain" id="PRO_5001794800" evidence="2">
    <location>
        <begin position="19"/>
        <end position="145"/>
    </location>
</feature>
<proteinExistence type="predicted"/>
<evidence type="ECO:0000256" key="1">
    <source>
        <dbReference type="SAM" id="MobiDB-lite"/>
    </source>
</evidence>
<feature type="region of interest" description="Disordered" evidence="1">
    <location>
        <begin position="56"/>
        <end position="80"/>
    </location>
</feature>
<protein>
    <submittedName>
        <fullName evidence="3">Uncharacterized protein</fullName>
    </submittedName>
</protein>
<reference evidence="3 4" key="1">
    <citation type="journal article" date="2014" name="Nat. Genet.">
        <title>Genome and transcriptome of the porcine whipworm Trichuris suis.</title>
        <authorList>
            <person name="Jex A.R."/>
            <person name="Nejsum P."/>
            <person name="Schwarz E.M."/>
            <person name="Hu L."/>
            <person name="Young N.D."/>
            <person name="Hall R.S."/>
            <person name="Korhonen P.K."/>
            <person name="Liao S."/>
            <person name="Thamsborg S."/>
            <person name="Xia J."/>
            <person name="Xu P."/>
            <person name="Wang S."/>
            <person name="Scheerlinck J.P."/>
            <person name="Hofmann A."/>
            <person name="Sternberg P.W."/>
            <person name="Wang J."/>
            <person name="Gasser R.B."/>
        </authorList>
    </citation>
    <scope>NUCLEOTIDE SEQUENCE [LARGE SCALE GENOMIC DNA]</scope>
    <source>
        <strain evidence="3">DCEP-RM93M</strain>
    </source>
</reference>
<sequence length="145" mass="16875">MLAEILLAWSFLIAPIYGLDAQTKSVPLDTLELTESDSVDDYFPTDRPRLELMPWSSELESQPAAPPKPPRIFTYEESTRPPVDTEQRVFVYEGEEPTKKNRIVKTIKLKVKIFANKIKRSMKKMKKYFSKGFKATKQKLKKLRH</sequence>
<organism evidence="3 4">
    <name type="scientific">Trichuris suis</name>
    <name type="common">pig whipworm</name>
    <dbReference type="NCBI Taxonomy" id="68888"/>
    <lineage>
        <taxon>Eukaryota</taxon>
        <taxon>Metazoa</taxon>
        <taxon>Ecdysozoa</taxon>
        <taxon>Nematoda</taxon>
        <taxon>Enoplea</taxon>
        <taxon>Dorylaimia</taxon>
        <taxon>Trichinellida</taxon>
        <taxon>Trichuridae</taxon>
        <taxon>Trichuris</taxon>
    </lineage>
</organism>
<evidence type="ECO:0000313" key="3">
    <source>
        <dbReference type="EMBL" id="KFD48697.1"/>
    </source>
</evidence>
<evidence type="ECO:0000256" key="2">
    <source>
        <dbReference type="SAM" id="SignalP"/>
    </source>
</evidence>
<accession>A0A085LUQ1</accession>
<gene>
    <name evidence="3" type="ORF">M513_10408</name>
</gene>
<keyword evidence="2" id="KW-0732">Signal</keyword>